<accession>A0AAE4RMZ7</accession>
<evidence type="ECO:0008006" key="4">
    <source>
        <dbReference type="Google" id="ProtNLM"/>
    </source>
</evidence>
<name>A0AAE4RMZ7_MYCIT</name>
<gene>
    <name evidence="2" type="ORF">R4F53_27030</name>
</gene>
<evidence type="ECO:0000313" key="2">
    <source>
        <dbReference type="EMBL" id="MDV7015922.1"/>
    </source>
</evidence>
<organism evidence="2 3">
    <name type="scientific">Mycobacterium intracellulare</name>
    <dbReference type="NCBI Taxonomy" id="1767"/>
    <lineage>
        <taxon>Bacteria</taxon>
        <taxon>Bacillati</taxon>
        <taxon>Actinomycetota</taxon>
        <taxon>Actinomycetes</taxon>
        <taxon>Mycobacteriales</taxon>
        <taxon>Mycobacteriaceae</taxon>
        <taxon>Mycobacterium</taxon>
        <taxon>Mycobacterium avium complex (MAC)</taxon>
    </lineage>
</organism>
<evidence type="ECO:0000256" key="1">
    <source>
        <dbReference type="SAM" id="Phobius"/>
    </source>
</evidence>
<proteinExistence type="predicted"/>
<protein>
    <recommendedName>
        <fullName evidence="4">Transmembrane protein</fullName>
    </recommendedName>
</protein>
<dbReference type="RefSeq" id="WP_014378970.1">
    <property type="nucleotide sequence ID" value="NZ_AP024241.1"/>
</dbReference>
<feature type="transmembrane region" description="Helical" evidence="1">
    <location>
        <begin position="12"/>
        <end position="35"/>
    </location>
</feature>
<evidence type="ECO:0000313" key="3">
    <source>
        <dbReference type="Proteomes" id="UP001187143"/>
    </source>
</evidence>
<keyword evidence="1" id="KW-1133">Transmembrane helix</keyword>
<dbReference type="Proteomes" id="UP001187143">
    <property type="component" value="Unassembled WGS sequence"/>
</dbReference>
<reference evidence="2" key="1">
    <citation type="submission" date="2023-10" db="EMBL/GenBank/DDBJ databases">
        <title>Characterization and genome sequence of Mycobacterium intracellulare ABSURDO, a novel pathogenic isolate with three colony morphotypes that vary in growth and acid-fastness.</title>
        <authorList>
            <person name="Jude B.A."/>
            <person name="Robinson R.T."/>
        </authorList>
    </citation>
    <scope>NUCLEOTIDE SEQUENCE</scope>
    <source>
        <strain evidence="2">ABSURDO Component B</strain>
    </source>
</reference>
<dbReference type="AlphaFoldDB" id="A0AAE4RMZ7"/>
<keyword evidence="1" id="KW-0812">Transmembrane</keyword>
<dbReference type="GeneID" id="77304067"/>
<comment type="caution">
    <text evidence="2">The sequence shown here is derived from an EMBL/GenBank/DDBJ whole genome shotgun (WGS) entry which is preliminary data.</text>
</comment>
<sequence length="71" mass="7561">MTQATPETHPGAMELVAVLVGFMAGPVATPALIWLSLALELPLVVVIVLLVAMVLVSNWLSHIIIRIHEPG</sequence>
<keyword evidence="1" id="KW-0472">Membrane</keyword>
<feature type="transmembrane region" description="Helical" evidence="1">
    <location>
        <begin position="41"/>
        <end position="60"/>
    </location>
</feature>
<dbReference type="EMBL" id="JAWLLD010000055">
    <property type="protein sequence ID" value="MDV7015922.1"/>
    <property type="molecule type" value="Genomic_DNA"/>
</dbReference>